<evidence type="ECO:0000256" key="1">
    <source>
        <dbReference type="ARBA" id="ARBA00006525"/>
    </source>
</evidence>
<dbReference type="Proteomes" id="UP000472676">
    <property type="component" value="Unassembled WGS sequence"/>
</dbReference>
<dbReference type="GO" id="GO:0009294">
    <property type="term" value="P:DNA-mediated transformation"/>
    <property type="evidence" value="ECO:0007669"/>
    <property type="project" value="InterPro"/>
</dbReference>
<gene>
    <name evidence="4" type="primary">dprA</name>
    <name evidence="4" type="ORF">G7Y85_08265</name>
</gene>
<evidence type="ECO:0000313" key="5">
    <source>
        <dbReference type="Proteomes" id="UP000472676"/>
    </source>
</evidence>
<dbReference type="PANTHER" id="PTHR43022">
    <property type="entry name" value="PROTEIN SMF"/>
    <property type="match status" value="1"/>
</dbReference>
<keyword evidence="5" id="KW-1185">Reference proteome</keyword>
<dbReference type="SUPFAM" id="SSF47781">
    <property type="entry name" value="RuvA domain 2-like"/>
    <property type="match status" value="1"/>
</dbReference>
<dbReference type="AlphaFoldDB" id="A0A6M2BQ73"/>
<reference evidence="4 5" key="1">
    <citation type="journal article" date="2014" name="Int. J. Syst. Evol. Microbiol.">
        <title>Solimonas terrae sp. nov., isolated from soil.</title>
        <authorList>
            <person name="Kim S.J."/>
            <person name="Moon J.Y."/>
            <person name="Weon H.Y."/>
            <person name="Ahn J.H."/>
            <person name="Chen W.M."/>
            <person name="Kwon S.W."/>
        </authorList>
    </citation>
    <scope>NUCLEOTIDE SEQUENCE [LARGE SCALE GENOMIC DNA]</scope>
    <source>
        <strain evidence="4 5">KIS83-12</strain>
    </source>
</reference>
<dbReference type="InterPro" id="IPR010994">
    <property type="entry name" value="RuvA_2-like"/>
</dbReference>
<dbReference type="PANTHER" id="PTHR43022:SF1">
    <property type="entry name" value="PROTEIN SMF"/>
    <property type="match status" value="1"/>
</dbReference>
<dbReference type="Pfam" id="PF02481">
    <property type="entry name" value="DNA_processg_A"/>
    <property type="match status" value="1"/>
</dbReference>
<dbReference type="NCBIfam" id="TIGR00732">
    <property type="entry name" value="dprA"/>
    <property type="match status" value="1"/>
</dbReference>
<dbReference type="Pfam" id="PF21102">
    <property type="entry name" value="DprA_N"/>
    <property type="match status" value="1"/>
</dbReference>
<sequence length="399" mass="41289">MCWTASRSRRTASSPDAFRSGIASAGCQGVSAPDLNAWLALCRAPGVGSAAVHRLLETFGSAGAALAASQAALRHAGLSSEQADALKKPDADGIAADRDWLAQPQRHLLNLLDPAYPATLRNIAQAPPVLFCQGDPELLAMPQLAIVGSRTATPQGLENAQAFAAELARRGFVITSGLALGIDGAAHRGALQADGYTIAVCATGLDRVYPARHKTLAHEICARGALISEFPVGVAALAENFPRRNRIISGLALGTLVVEAAHGSGSLITARYALEQSREVFAIPGSIHNPQARGCHALIRQGAKLVETVNDIFEELGPLLGPLLKPAPVPAASPAGIALDADAAAVLQALGDELLDLDSLLQRTGHELAALQVTLTQLEMAGQVAVAPGGRYQRLGGAF</sequence>
<name>A0A6M2BQ73_9GAMM</name>
<feature type="domain" description="DprA winged helix" evidence="3">
    <location>
        <begin position="330"/>
        <end position="390"/>
    </location>
</feature>
<organism evidence="4 5">
    <name type="scientific">Solimonas terrae</name>
    <dbReference type="NCBI Taxonomy" id="1396819"/>
    <lineage>
        <taxon>Bacteria</taxon>
        <taxon>Pseudomonadati</taxon>
        <taxon>Pseudomonadota</taxon>
        <taxon>Gammaproteobacteria</taxon>
        <taxon>Nevskiales</taxon>
        <taxon>Nevskiaceae</taxon>
        <taxon>Solimonas</taxon>
    </lineage>
</organism>
<dbReference type="InterPro" id="IPR057666">
    <property type="entry name" value="DrpA_SLOG"/>
</dbReference>
<comment type="caution">
    <text evidence="4">The sequence shown here is derived from an EMBL/GenBank/DDBJ whole genome shotgun (WGS) entry which is preliminary data.</text>
</comment>
<evidence type="ECO:0000259" key="3">
    <source>
        <dbReference type="Pfam" id="PF17782"/>
    </source>
</evidence>
<dbReference type="EMBL" id="JAAMOW010000004">
    <property type="protein sequence ID" value="NGY04756.1"/>
    <property type="molecule type" value="Genomic_DNA"/>
</dbReference>
<dbReference type="InterPro" id="IPR036388">
    <property type="entry name" value="WH-like_DNA-bd_sf"/>
</dbReference>
<evidence type="ECO:0000259" key="2">
    <source>
        <dbReference type="Pfam" id="PF02481"/>
    </source>
</evidence>
<feature type="domain" description="Smf/DprA SLOG" evidence="2">
    <location>
        <begin position="109"/>
        <end position="316"/>
    </location>
</feature>
<evidence type="ECO:0000313" key="4">
    <source>
        <dbReference type="EMBL" id="NGY04756.1"/>
    </source>
</evidence>
<dbReference type="InterPro" id="IPR041614">
    <property type="entry name" value="DprA_WH"/>
</dbReference>
<comment type="similarity">
    <text evidence="1">Belongs to the DprA/Smf family.</text>
</comment>
<dbReference type="SUPFAM" id="SSF102405">
    <property type="entry name" value="MCP/YpsA-like"/>
    <property type="match status" value="1"/>
</dbReference>
<dbReference type="InterPro" id="IPR003488">
    <property type="entry name" value="DprA"/>
</dbReference>
<proteinExistence type="inferred from homology"/>
<dbReference type="Pfam" id="PF17782">
    <property type="entry name" value="WHD_DprA"/>
    <property type="match status" value="1"/>
</dbReference>
<accession>A0A6M2BQ73</accession>
<dbReference type="Gene3D" id="3.40.50.450">
    <property type="match status" value="1"/>
</dbReference>
<protein>
    <submittedName>
        <fullName evidence="4">DNA-protecting protein DprA</fullName>
    </submittedName>
</protein>
<dbReference type="Gene3D" id="1.10.10.10">
    <property type="entry name" value="Winged helix-like DNA-binding domain superfamily/Winged helix DNA-binding domain"/>
    <property type="match status" value="1"/>
</dbReference>